<dbReference type="InterPro" id="IPR028889">
    <property type="entry name" value="USP"/>
</dbReference>
<sequence>MDPESGAFQPRDDFWRFQNEMLRVQQSQTDLADRVSRLERRHEEDSRLKNVWGTSSPFPSVLSGTPQQVPLQQPTAEHFSNFDDHSNNLIGNLQLDADDEPRRIGTTSRANSVRFDETANHGHWAHASRSSLDLIPRTGSGMGGHVMSERSYSHKSDGRQSSAGHSVHSMASGRANSLTGYGLNDPPGLAPGLFILGSVPAIIRCWLNTNFKHDALLYAAVCSASYTSYLDLRLIDRLGFQQQITASNDGTRKIKLPVYLPEAIPVSASSLSSSPAPQLPSLTVEFTVAEREDDDGDSKAIQIFLGSDMLRAHNADILFSSNNLTVYDDDRCKLRIPLVRPEDERTFKSLYITSGPQVGTAPATAPKSASAASMVSTSTGGSADDRLPAAASKMNGAVTTEGSDDGSTSRRSLEQRPSLGISTNRSESKEGQEQAPTSAAPRSGPSPAIWSNWRRDTEKASSGSVDWANVGKTPSSTYQRRDTGIKVLKPSKPGARTLSTSLSQSPSPAATGQSRFFDDGKRRESNTTEGEGSVPQLKRSISGEKSKENPPTLAKTRSTNPVGGASAFAWLNTGGSKPSTAVIFFTHTACVLPRPLQLPHRRVVRLLHSPSTQSAVRRCSHAFPPRRCPSAWPWSCIGSNGRPPSFKTASTKKRKIALSEPPHEPDRDVSTVPHSPDDGAAIRSPRSSPLPPSAAIRTSASPPRYLPPHMHDEVFEATQESGTSSRDSATAASSPSEAYANLTLDSADMADAERPRTAEHRPHPRASSPAKRPHSDMDDTGNMDLDTPTSARRGSGQSSPRATKLLPAASTLRATSVEMADASSNGASAASSESASVSNAESTATSVSITQLADKPSLEEQVTKVLALSRNPLQDRQVGYIVSQKWLERVWARTPQYASKQREFSKSATEGEIGPVDNSDLVDTGVYSDASNPRWNLTPLSAALSDDLADQHGEDFVPLRPSLQMEYDFEILPSEAWDLIVSWYGVKQGTPVIRRYVHNTALDKESQNLQYELFPPIFTVRKVRKTTPATQEAAKKMVASRSDSFVEFIKAAKRSTGIDVSNKVRVWRILTTQNASDQASQQQQPSGMLTPEASPPPGASLPLVIDVPSFTRLDIGNEREEVTGKDEKANETFNEDLTLAGAGLGDNQVLVLEEHDENGEYITGAASKATSRNGGLKPGVKGTKSTPNSGRSTPAPSGPMTRGRTRSGRTRGTVGLTNLGNTCYMNSALQCIRSVEELAIYFLQGRYREEINSDNPLGHKGQIAKAYAGLLASIYDEHAVSAFAPKNFKYTLGREQPIFSGYGQQDSQEFLSFLVDGLHEDLNRIRKKPYTENPESDDNTINDPEAIKALGQKIRDIHKSRNDSVAMDLFNGFYKNTMVCPECDKVSITFDPYSLLTLQLPIEQTWQHTVRVVPLRGKIWDVEVDIDKHATIKSLKEYVGKRFGVKWNRLMASEVYSHKFYRHLEDKNTIAESNIGQRDEIYFYELDEVPSNWPPPKKKKRYTMLLNASSDEDIPDSTSPRHDRVVIPIFHRSPNTSSYRAQQWTLQLWPSYIVLNREEAKDYDTIFRKVLGKVGQMTTRDIFSESNGTSLSQSRSGSDVVLTTEEDASPNGDPLVQDGSVEGEDNMVEVTMTEPAETPANASSDDDDVPDLLRPGSFIPPEFKQLFEMKHTRVSKEYVTTGWSTIDANKTYEPIAKRIRVPSSRESSEQSFGASSNPSSSDEDEAPQFSADPQSSIEVANQSSDEEMQSIETPAVSRGGRQKNKPKKMNKQERKHRRNKNLKTYSKKGKDRYLEQPSQSYSDPESDEDERLIKMGEAIVLEWNQDAYDALFEGRDVDDQRGMDILKFTETLEDEELQARKAKRAARRKHGITLEECFAETSKSEVLSEDNAWYCNRCKELRRATKTLEIWTAPDILVVHLKRFSSHRAFRDKVDALVDFPVEGLDLAGKVGLPEDKELVYDLFAVDNHYGGLGGGHYTAFARNFFDGQWYEYNDSSVHKKSNPDSVVTSAAYLLFYRRRSSVPLGPPALQEIVNAWRNPDYDGAEDSEEVNSRNPSPAGNGSRLGDSSHGSSSAFAVGAGAGVLRGGGSGAAGSLALKGAVAETQDDDMDDPPPYDEGYADDDEDPMRQGPVDIASMYAPLHNPVWDFSAVGVGRNDTTDVFDDDAASDAPNMGSRVGEDLDNRMLEDFGDDDLPAPGMSTPLEEEVPALLGGEDGDEEVAEIHVKAD</sequence>
<keyword evidence="5" id="KW-0833">Ubl conjugation pathway</keyword>
<feature type="compositionally biased region" description="Basic and acidic residues" evidence="8">
    <location>
        <begin position="147"/>
        <end position="158"/>
    </location>
</feature>
<feature type="compositionally biased region" description="Low complexity" evidence="8">
    <location>
        <begin position="721"/>
        <end position="736"/>
    </location>
</feature>
<keyword evidence="12" id="KW-1185">Reference proteome</keyword>
<feature type="compositionally biased region" description="Low complexity" evidence="8">
    <location>
        <begin position="1074"/>
        <end position="1084"/>
    </location>
</feature>
<dbReference type="InterPro" id="IPR050185">
    <property type="entry name" value="Ub_carboxyl-term_hydrolase"/>
</dbReference>
<feature type="region of interest" description="Disordered" evidence="8">
    <location>
        <begin position="2103"/>
        <end position="2132"/>
    </location>
</feature>
<evidence type="ECO:0000259" key="9">
    <source>
        <dbReference type="PROSITE" id="PS50235"/>
    </source>
</evidence>
<dbReference type="InterPro" id="IPR001394">
    <property type="entry name" value="Peptidase_C19_UCH"/>
</dbReference>
<dbReference type="PROSITE" id="PS00972">
    <property type="entry name" value="USP_1"/>
    <property type="match status" value="1"/>
</dbReference>
<feature type="compositionally biased region" description="Basic and acidic residues" evidence="8">
    <location>
        <begin position="516"/>
        <end position="526"/>
    </location>
</feature>
<dbReference type="CDD" id="cd02674">
    <property type="entry name" value="Peptidase_C19R"/>
    <property type="match status" value="1"/>
</dbReference>
<feature type="compositionally biased region" description="Low complexity" evidence="8">
    <location>
        <begin position="681"/>
        <end position="697"/>
    </location>
</feature>
<feature type="compositionally biased region" description="Polar residues" evidence="8">
    <location>
        <begin position="1709"/>
        <end position="1720"/>
    </location>
</feature>
<evidence type="ECO:0000256" key="7">
    <source>
        <dbReference type="ARBA" id="ARBA00022807"/>
    </source>
</evidence>
<dbReference type="PROSITE" id="PS00973">
    <property type="entry name" value="USP_2"/>
    <property type="match status" value="1"/>
</dbReference>
<dbReference type="Gene3D" id="3.90.70.10">
    <property type="entry name" value="Cysteine proteinases"/>
    <property type="match status" value="2"/>
</dbReference>
<dbReference type="GO" id="GO:0006508">
    <property type="term" value="P:proteolysis"/>
    <property type="evidence" value="ECO:0007669"/>
    <property type="project" value="UniProtKB-KW"/>
</dbReference>
<evidence type="ECO:0000256" key="5">
    <source>
        <dbReference type="ARBA" id="ARBA00022786"/>
    </source>
</evidence>
<name>A0A6A6IEA5_9PLEO</name>
<feature type="region of interest" description="Disordered" evidence="8">
    <location>
        <begin position="135"/>
        <end position="169"/>
    </location>
</feature>
<feature type="domain" description="DUSP" evidence="10">
    <location>
        <begin position="856"/>
        <end position="998"/>
    </location>
</feature>
<dbReference type="PROSITE" id="PS51283">
    <property type="entry name" value="DUSP"/>
    <property type="match status" value="1"/>
</dbReference>
<dbReference type="OrthoDB" id="952271at2759"/>
<evidence type="ECO:0000256" key="2">
    <source>
        <dbReference type="ARBA" id="ARBA00009085"/>
    </source>
</evidence>
<reference evidence="11" key="1">
    <citation type="journal article" date="2020" name="Stud. Mycol.">
        <title>101 Dothideomycetes genomes: a test case for predicting lifestyles and emergence of pathogens.</title>
        <authorList>
            <person name="Haridas S."/>
            <person name="Albert R."/>
            <person name="Binder M."/>
            <person name="Bloem J."/>
            <person name="Labutti K."/>
            <person name="Salamov A."/>
            <person name="Andreopoulos B."/>
            <person name="Baker S."/>
            <person name="Barry K."/>
            <person name="Bills G."/>
            <person name="Bluhm B."/>
            <person name="Cannon C."/>
            <person name="Castanera R."/>
            <person name="Culley D."/>
            <person name="Daum C."/>
            <person name="Ezra D."/>
            <person name="Gonzalez J."/>
            <person name="Henrissat B."/>
            <person name="Kuo A."/>
            <person name="Liang C."/>
            <person name="Lipzen A."/>
            <person name="Lutzoni F."/>
            <person name="Magnuson J."/>
            <person name="Mondo S."/>
            <person name="Nolan M."/>
            <person name="Ohm R."/>
            <person name="Pangilinan J."/>
            <person name="Park H.-J."/>
            <person name="Ramirez L."/>
            <person name="Alfaro M."/>
            <person name="Sun H."/>
            <person name="Tritt A."/>
            <person name="Yoshinaga Y."/>
            <person name="Zwiers L.-H."/>
            <person name="Turgeon B."/>
            <person name="Goodwin S."/>
            <person name="Spatafora J."/>
            <person name="Crous P."/>
            <person name="Grigoriev I."/>
        </authorList>
    </citation>
    <scope>NUCLEOTIDE SEQUENCE</scope>
    <source>
        <strain evidence="11">CBS 122368</strain>
    </source>
</reference>
<evidence type="ECO:0000256" key="1">
    <source>
        <dbReference type="ARBA" id="ARBA00000707"/>
    </source>
</evidence>
<dbReference type="InterPro" id="IPR018200">
    <property type="entry name" value="USP_CS"/>
</dbReference>
<evidence type="ECO:0000256" key="3">
    <source>
        <dbReference type="ARBA" id="ARBA00012759"/>
    </source>
</evidence>
<feature type="region of interest" description="Disordered" evidence="8">
    <location>
        <begin position="1074"/>
        <end position="1103"/>
    </location>
</feature>
<keyword evidence="6" id="KW-0378">Hydrolase</keyword>
<evidence type="ECO:0000313" key="12">
    <source>
        <dbReference type="Proteomes" id="UP000800094"/>
    </source>
</evidence>
<keyword evidence="4" id="KW-0645">Protease</keyword>
<evidence type="ECO:0000256" key="6">
    <source>
        <dbReference type="ARBA" id="ARBA00022801"/>
    </source>
</evidence>
<accession>A0A6A6IEA5</accession>
<feature type="compositionally biased region" description="Polar residues" evidence="8">
    <location>
        <begin position="787"/>
        <end position="801"/>
    </location>
</feature>
<protein>
    <recommendedName>
        <fullName evidence="3">ubiquitinyl hydrolase 1</fullName>
        <ecNumber evidence="3">3.4.19.12</ecNumber>
    </recommendedName>
</protein>
<dbReference type="CDD" id="cd17039">
    <property type="entry name" value="Ubl_ubiquitin_like"/>
    <property type="match status" value="1"/>
</dbReference>
<feature type="compositionally biased region" description="Polar residues" evidence="8">
    <location>
        <begin position="1183"/>
        <end position="1195"/>
    </location>
</feature>
<feature type="compositionally biased region" description="Acidic residues" evidence="8">
    <location>
        <begin position="2105"/>
        <end position="2126"/>
    </location>
</feature>
<dbReference type="PANTHER" id="PTHR21646:SF24">
    <property type="entry name" value="UBIQUITIN CARBOXYL-TERMINAL HYDROLASE"/>
    <property type="match status" value="1"/>
</dbReference>
<dbReference type="SUPFAM" id="SSF54236">
    <property type="entry name" value="Ubiquitin-like"/>
    <property type="match status" value="1"/>
</dbReference>
<dbReference type="GO" id="GO:0004843">
    <property type="term" value="F:cysteine-type deubiquitinase activity"/>
    <property type="evidence" value="ECO:0007669"/>
    <property type="project" value="UniProtKB-EC"/>
</dbReference>
<comment type="similarity">
    <text evidence="2">Belongs to the peptidase C19 family.</text>
</comment>
<feature type="region of interest" description="Disordered" evidence="8">
    <location>
        <begin position="643"/>
        <end position="736"/>
    </location>
</feature>
<evidence type="ECO:0000256" key="8">
    <source>
        <dbReference type="SAM" id="MobiDB-lite"/>
    </source>
</evidence>
<keyword evidence="7" id="KW-0788">Thiol protease</keyword>
<feature type="region of interest" description="Disordered" evidence="8">
    <location>
        <begin position="1699"/>
        <end position="1809"/>
    </location>
</feature>
<organism evidence="11 12">
    <name type="scientific">Trematosphaeria pertusa</name>
    <dbReference type="NCBI Taxonomy" id="390896"/>
    <lineage>
        <taxon>Eukaryota</taxon>
        <taxon>Fungi</taxon>
        <taxon>Dikarya</taxon>
        <taxon>Ascomycota</taxon>
        <taxon>Pezizomycotina</taxon>
        <taxon>Dothideomycetes</taxon>
        <taxon>Pleosporomycetidae</taxon>
        <taxon>Pleosporales</taxon>
        <taxon>Massarineae</taxon>
        <taxon>Trematosphaeriaceae</taxon>
        <taxon>Trematosphaeria</taxon>
    </lineage>
</organism>
<dbReference type="PANTHER" id="PTHR21646">
    <property type="entry name" value="UBIQUITIN CARBOXYL-TERMINAL HYDROLASE"/>
    <property type="match status" value="1"/>
</dbReference>
<dbReference type="EC" id="3.4.19.12" evidence="3"/>
<dbReference type="GO" id="GO:0016579">
    <property type="term" value="P:protein deubiquitination"/>
    <property type="evidence" value="ECO:0007669"/>
    <property type="project" value="InterPro"/>
</dbReference>
<feature type="region of interest" description="Disordered" evidence="8">
    <location>
        <begin position="1635"/>
        <end position="1657"/>
    </location>
</feature>
<evidence type="ECO:0000259" key="10">
    <source>
        <dbReference type="PROSITE" id="PS51283"/>
    </source>
</evidence>
<feature type="compositionally biased region" description="Low complexity" evidence="8">
    <location>
        <begin position="360"/>
        <end position="382"/>
    </location>
</feature>
<dbReference type="PROSITE" id="PS50235">
    <property type="entry name" value="USP_3"/>
    <property type="match status" value="1"/>
</dbReference>
<evidence type="ECO:0000256" key="4">
    <source>
        <dbReference type="ARBA" id="ARBA00022670"/>
    </source>
</evidence>
<dbReference type="InterPro" id="IPR035927">
    <property type="entry name" value="DUSP-like_sf"/>
</dbReference>
<feature type="compositionally biased region" description="Polar residues" evidence="8">
    <location>
        <begin position="397"/>
        <end position="406"/>
    </location>
</feature>
<evidence type="ECO:0000313" key="11">
    <source>
        <dbReference type="EMBL" id="KAF2248529.1"/>
    </source>
</evidence>
<feature type="region of interest" description="Disordered" evidence="8">
    <location>
        <begin position="354"/>
        <end position="561"/>
    </location>
</feature>
<dbReference type="Proteomes" id="UP000800094">
    <property type="component" value="Unassembled WGS sequence"/>
</dbReference>
<dbReference type="SUPFAM" id="SSF54001">
    <property type="entry name" value="Cysteine proteinases"/>
    <property type="match status" value="1"/>
</dbReference>
<dbReference type="InterPro" id="IPR006615">
    <property type="entry name" value="Pept_C19_DUSP"/>
</dbReference>
<dbReference type="SUPFAM" id="SSF143791">
    <property type="entry name" value="DUSP-like"/>
    <property type="match status" value="1"/>
</dbReference>
<proteinExistence type="inferred from homology"/>
<feature type="domain" description="USP" evidence="9">
    <location>
        <begin position="1214"/>
        <end position="2020"/>
    </location>
</feature>
<dbReference type="Pfam" id="PF00443">
    <property type="entry name" value="UCH"/>
    <property type="match status" value="1"/>
</dbReference>
<comment type="catalytic activity">
    <reaction evidence="1">
        <text>Thiol-dependent hydrolysis of ester, thioester, amide, peptide and isopeptide bonds formed by the C-terminal Gly of ubiquitin (a 76-residue protein attached to proteins as an intracellular targeting signal).</text>
        <dbReference type="EC" id="3.4.19.12"/>
    </reaction>
</comment>
<dbReference type="RefSeq" id="XP_033683533.1">
    <property type="nucleotide sequence ID" value="XM_033833448.1"/>
</dbReference>
<dbReference type="InterPro" id="IPR038765">
    <property type="entry name" value="Papain-like_cys_pep_sf"/>
</dbReference>
<feature type="region of interest" description="Disordered" evidence="8">
    <location>
        <begin position="1584"/>
        <end position="1621"/>
    </location>
</feature>
<feature type="compositionally biased region" description="Polar residues" evidence="8">
    <location>
        <begin position="1584"/>
        <end position="1597"/>
    </location>
</feature>
<feature type="compositionally biased region" description="Polar residues" evidence="8">
    <location>
        <begin position="1731"/>
        <end position="1743"/>
    </location>
</feature>
<dbReference type="SMART" id="SM00695">
    <property type="entry name" value="DUSP"/>
    <property type="match status" value="1"/>
</dbReference>
<feature type="region of interest" description="Disordered" evidence="8">
    <location>
        <begin position="751"/>
        <end position="808"/>
    </location>
</feature>
<feature type="region of interest" description="Disordered" evidence="8">
    <location>
        <begin position="2041"/>
        <end position="2072"/>
    </location>
</feature>
<gene>
    <name evidence="11" type="ORF">BU26DRAFT_565916</name>
</gene>
<dbReference type="GeneID" id="54586778"/>
<feature type="compositionally biased region" description="Low complexity" evidence="8">
    <location>
        <begin position="2062"/>
        <end position="2072"/>
    </location>
</feature>
<feature type="region of interest" description="Disordered" evidence="8">
    <location>
        <begin position="1164"/>
        <end position="1212"/>
    </location>
</feature>
<dbReference type="EMBL" id="ML987196">
    <property type="protein sequence ID" value="KAF2248529.1"/>
    <property type="molecule type" value="Genomic_DNA"/>
</dbReference>
<dbReference type="InterPro" id="IPR029071">
    <property type="entry name" value="Ubiquitin-like_domsf"/>
</dbReference>
<feature type="compositionally biased region" description="Low complexity" evidence="8">
    <location>
        <begin position="497"/>
        <end position="510"/>
    </location>
</feature>
<dbReference type="Pfam" id="PF06337">
    <property type="entry name" value="DUSP"/>
    <property type="match status" value="1"/>
</dbReference>
<dbReference type="Gene3D" id="3.30.2230.10">
    <property type="entry name" value="DUSP-like"/>
    <property type="match status" value="1"/>
</dbReference>
<feature type="compositionally biased region" description="Basic and acidic residues" evidence="8">
    <location>
        <begin position="751"/>
        <end position="761"/>
    </location>
</feature>
<feature type="compositionally biased region" description="Basic residues" evidence="8">
    <location>
        <begin position="1760"/>
        <end position="1790"/>
    </location>
</feature>